<name>A0A915I1L4_ROMCU</name>
<evidence type="ECO:0000313" key="3">
    <source>
        <dbReference type="WBParaSite" id="nRc.2.0.1.t08023-RA"/>
    </source>
</evidence>
<protein>
    <submittedName>
        <fullName evidence="3">Uncharacterized protein</fullName>
    </submittedName>
</protein>
<accession>A0A915I1L4</accession>
<evidence type="ECO:0000313" key="2">
    <source>
        <dbReference type="Proteomes" id="UP000887565"/>
    </source>
</evidence>
<organism evidence="2 3">
    <name type="scientific">Romanomermis culicivorax</name>
    <name type="common">Nematode worm</name>
    <dbReference type="NCBI Taxonomy" id="13658"/>
    <lineage>
        <taxon>Eukaryota</taxon>
        <taxon>Metazoa</taxon>
        <taxon>Ecdysozoa</taxon>
        <taxon>Nematoda</taxon>
        <taxon>Enoplea</taxon>
        <taxon>Dorylaimia</taxon>
        <taxon>Mermithida</taxon>
        <taxon>Mermithoidea</taxon>
        <taxon>Mermithidae</taxon>
        <taxon>Romanomermis</taxon>
    </lineage>
</organism>
<proteinExistence type="predicted"/>
<dbReference type="AlphaFoldDB" id="A0A915I1L4"/>
<keyword evidence="2" id="KW-1185">Reference proteome</keyword>
<sequence>MVYRSLEVLQWMAVKNLPTMIRFILFSAFRPSSETFNRSSFSLKSHKSVRQKPSLRPTGFDDGSSKRGKVNWQLIAEYEQPKPLFQPKIVLSRLQSMIMSGASEISNSWRKKSKIVVSQLSIVSVPLNGKRRIK</sequence>
<dbReference type="Proteomes" id="UP000887565">
    <property type="component" value="Unplaced"/>
</dbReference>
<evidence type="ECO:0000256" key="1">
    <source>
        <dbReference type="SAM" id="MobiDB-lite"/>
    </source>
</evidence>
<reference evidence="3" key="1">
    <citation type="submission" date="2022-11" db="UniProtKB">
        <authorList>
            <consortium name="WormBaseParasite"/>
        </authorList>
    </citation>
    <scope>IDENTIFICATION</scope>
</reference>
<dbReference type="WBParaSite" id="nRc.2.0.1.t08023-RA">
    <property type="protein sequence ID" value="nRc.2.0.1.t08023-RA"/>
    <property type="gene ID" value="nRc.2.0.1.g08023"/>
</dbReference>
<feature type="region of interest" description="Disordered" evidence="1">
    <location>
        <begin position="37"/>
        <end position="66"/>
    </location>
</feature>